<dbReference type="AlphaFoldDB" id="A0A923NHM8"/>
<dbReference type="NCBIfam" id="TIGR03936">
    <property type="entry name" value="sam_1_link_chp"/>
    <property type="match status" value="1"/>
</dbReference>
<comment type="caution">
    <text evidence="2">The sequence shown here is derived from an EMBL/GenBank/DDBJ whole genome shotgun (WGS) entry which is preliminary data.</text>
</comment>
<feature type="domain" description="DUF2344" evidence="1">
    <location>
        <begin position="3"/>
        <end position="192"/>
    </location>
</feature>
<dbReference type="Proteomes" id="UP000602647">
    <property type="component" value="Unassembled WGS sequence"/>
</dbReference>
<evidence type="ECO:0000259" key="1">
    <source>
        <dbReference type="Pfam" id="PF10105"/>
    </source>
</evidence>
<keyword evidence="3" id="KW-1185">Reference proteome</keyword>
<dbReference type="Pfam" id="PF10105">
    <property type="entry name" value="DUF2344"/>
    <property type="match status" value="1"/>
</dbReference>
<protein>
    <submittedName>
        <fullName evidence="2">DUF2344 domain-containing protein</fullName>
    </submittedName>
</protein>
<proteinExistence type="predicted"/>
<evidence type="ECO:0000313" key="2">
    <source>
        <dbReference type="EMBL" id="MBC6679203.1"/>
    </source>
</evidence>
<sequence length="222" mass="25182">MNRYIIKFSKEGVICYISHLDTLRLFKRAFKREGICLSYSKGFNPHPKMGFAQPLPLGYSSVSEYLEFETDIPYQPQELAKALRRQLPEGIRIFSCEKGDDSKKSLAARTTAAEYIIAIPAGESTPRKSAADLCEDFLKQKEIRVPKRQKKSKEMKDINIRDKIRSMNIVSVGENLLVTALLDSGSDSNLSPELLITALVRFWGLPDERSDISVMRTKLSFL</sequence>
<reference evidence="2" key="1">
    <citation type="submission" date="2020-08" db="EMBL/GenBank/DDBJ databases">
        <title>Genome public.</title>
        <authorList>
            <person name="Liu C."/>
            <person name="Sun Q."/>
        </authorList>
    </citation>
    <scope>NUCLEOTIDE SEQUENCE</scope>
    <source>
        <strain evidence="2">BX12</strain>
    </source>
</reference>
<dbReference type="InterPro" id="IPR018768">
    <property type="entry name" value="DUF2344"/>
</dbReference>
<name>A0A923NHM8_9FIRM</name>
<dbReference type="EMBL" id="JACRYT010000003">
    <property type="protein sequence ID" value="MBC6679203.1"/>
    <property type="molecule type" value="Genomic_DNA"/>
</dbReference>
<evidence type="ECO:0000313" key="3">
    <source>
        <dbReference type="Proteomes" id="UP000602647"/>
    </source>
</evidence>
<dbReference type="RefSeq" id="WP_187302305.1">
    <property type="nucleotide sequence ID" value="NZ_JACRYT010000003.1"/>
</dbReference>
<accession>A0A923NHM8</accession>
<organism evidence="2 3">
    <name type="scientific">Zhenpiania hominis</name>
    <dbReference type="NCBI Taxonomy" id="2763644"/>
    <lineage>
        <taxon>Bacteria</taxon>
        <taxon>Bacillati</taxon>
        <taxon>Bacillota</taxon>
        <taxon>Clostridia</taxon>
        <taxon>Peptostreptococcales</taxon>
        <taxon>Anaerovoracaceae</taxon>
        <taxon>Zhenpiania</taxon>
    </lineage>
</organism>
<gene>
    <name evidence="2" type="ORF">H9L42_05105</name>
</gene>